<accession>A0A2B8BG09</accession>
<evidence type="ECO:0000313" key="2">
    <source>
        <dbReference type="EMBL" id="PGH56861.1"/>
    </source>
</evidence>
<dbReference type="EMBL" id="PDKW01000040">
    <property type="protein sequence ID" value="PGH56861.1"/>
    <property type="molecule type" value="Genomic_DNA"/>
</dbReference>
<dbReference type="Pfam" id="PF04314">
    <property type="entry name" value="PCuAC"/>
    <property type="match status" value="1"/>
</dbReference>
<dbReference type="InterPro" id="IPR036182">
    <property type="entry name" value="PCuAC_sf"/>
</dbReference>
<keyword evidence="3" id="KW-1185">Reference proteome</keyword>
<dbReference type="AlphaFoldDB" id="A0A2B8BG09"/>
<dbReference type="Proteomes" id="UP000225379">
    <property type="component" value="Unassembled WGS sequence"/>
</dbReference>
<dbReference type="Gene3D" id="2.60.40.1890">
    <property type="entry name" value="PCu(A)C copper chaperone"/>
    <property type="match status" value="1"/>
</dbReference>
<protein>
    <recommendedName>
        <fullName evidence="4">Copper chaperone PCu(A)C</fullName>
    </recommendedName>
</protein>
<feature type="chain" id="PRO_5018123436" description="Copper chaperone PCu(A)C" evidence="1">
    <location>
        <begin position="30"/>
        <end position="160"/>
    </location>
</feature>
<dbReference type="SUPFAM" id="SSF110087">
    <property type="entry name" value="DR1885-like metal-binding protein"/>
    <property type="match status" value="1"/>
</dbReference>
<comment type="caution">
    <text evidence="2">The sequence shown here is derived from an EMBL/GenBank/DDBJ whole genome shotgun (WGS) entry which is preliminary data.</text>
</comment>
<gene>
    <name evidence="2" type="ORF">CRT60_10090</name>
</gene>
<sequence>MSSQGALTVKSILTAGAVLFAACALPAAAETVRTGALSIEQAWARATIPSAQTGAVYLTIRNGGAQPDRIVALEAPVAGHAMPHETKQDGDVLRMAETGPLSVPAGGALEMKPGGTHIMLMDLKGGLKPGQSFPLTVTFERAGTVAVPVTVGRAGAMGPE</sequence>
<reference evidence="3" key="1">
    <citation type="submission" date="2017-10" db="EMBL/GenBank/DDBJ databases">
        <authorList>
            <person name="Kravchenko I.K."/>
            <person name="Grouzdev D.S."/>
        </authorList>
    </citation>
    <scope>NUCLEOTIDE SEQUENCE [LARGE SCALE GENOMIC DNA]</scope>
    <source>
        <strain evidence="3">B2</strain>
    </source>
</reference>
<feature type="signal peptide" evidence="1">
    <location>
        <begin position="1"/>
        <end position="29"/>
    </location>
</feature>
<proteinExistence type="predicted"/>
<keyword evidence="1" id="KW-0732">Signal</keyword>
<evidence type="ECO:0000313" key="3">
    <source>
        <dbReference type="Proteomes" id="UP000225379"/>
    </source>
</evidence>
<name>A0A2B8BG09_9PROT</name>
<organism evidence="2 3">
    <name type="scientific">Azospirillum palustre</name>
    <dbReference type="NCBI Taxonomy" id="2044885"/>
    <lineage>
        <taxon>Bacteria</taxon>
        <taxon>Pseudomonadati</taxon>
        <taxon>Pseudomonadota</taxon>
        <taxon>Alphaproteobacteria</taxon>
        <taxon>Rhodospirillales</taxon>
        <taxon>Azospirillaceae</taxon>
        <taxon>Azospirillum</taxon>
    </lineage>
</organism>
<dbReference type="InterPro" id="IPR007410">
    <property type="entry name" value="LpqE-like"/>
</dbReference>
<dbReference type="PANTHER" id="PTHR36302:SF1">
    <property type="entry name" value="COPPER CHAPERONE PCU(A)C"/>
    <property type="match status" value="1"/>
</dbReference>
<evidence type="ECO:0008006" key="4">
    <source>
        <dbReference type="Google" id="ProtNLM"/>
    </source>
</evidence>
<dbReference type="InterPro" id="IPR058248">
    <property type="entry name" value="Lxx211020-like"/>
</dbReference>
<evidence type="ECO:0000256" key="1">
    <source>
        <dbReference type="SAM" id="SignalP"/>
    </source>
</evidence>
<dbReference type="OrthoDB" id="9796962at2"/>
<dbReference type="PANTHER" id="PTHR36302">
    <property type="entry name" value="BLR7088 PROTEIN"/>
    <property type="match status" value="1"/>
</dbReference>